<protein>
    <submittedName>
        <fullName evidence="2">Metallopeptidase family M24</fullName>
    </submittedName>
</protein>
<accession>A0A517VUI8</accession>
<sequence length="387" mass="43097">MTIVAVNAHAPISSGEIPTTDPRRAIDVDQKQQQVFELLEKNQLDALLLQLPDNISWFTTGADLSRPGSTESIAAVFVTSDARLVACNNVDADQIFDRAIPGLGFQVKSRPWYEPLSKLINDLCKGRKVASDTGIDQTLNISEQLKSLRFPFTELEGERIREVGKLVAHAVEATARSVERGATEQEIAGSLSHRLLKRGVTPKRLQVMADGQSIRYRHWGFGEDRLERYCIISAVGSQNGLHAAATRTVSLGKPPSSFIKSHHLALLMQATGMYFSKPDWALFDTWKRVKRIYEKYDCPDEWQHADQADIIGYLPAETSILLNSEFKLKTGTAAFWHPSVGPAMTGDTILVEEDNTILITPMEQWPTAKIMVKEHQIALPDILILPD</sequence>
<dbReference type="CDD" id="cd01066">
    <property type="entry name" value="APP_MetAP"/>
    <property type="match status" value="1"/>
</dbReference>
<dbReference type="InterPro" id="IPR029149">
    <property type="entry name" value="Creatin/AminoP/Spt16_N"/>
</dbReference>
<evidence type="ECO:0000259" key="1">
    <source>
        <dbReference type="Pfam" id="PF00557"/>
    </source>
</evidence>
<dbReference type="AlphaFoldDB" id="A0A517VUI8"/>
<dbReference type="PANTHER" id="PTHR46112:SF3">
    <property type="entry name" value="AMINOPEPTIDASE YPDF"/>
    <property type="match status" value="1"/>
</dbReference>
<evidence type="ECO:0000313" key="3">
    <source>
        <dbReference type="Proteomes" id="UP000318704"/>
    </source>
</evidence>
<dbReference type="SUPFAM" id="SSF53092">
    <property type="entry name" value="Creatinase/prolidase N-terminal domain"/>
    <property type="match status" value="1"/>
</dbReference>
<dbReference type="Pfam" id="PF00557">
    <property type="entry name" value="Peptidase_M24"/>
    <property type="match status" value="1"/>
</dbReference>
<dbReference type="Proteomes" id="UP000318704">
    <property type="component" value="Chromosome"/>
</dbReference>
<proteinExistence type="predicted"/>
<dbReference type="Gene3D" id="3.40.350.10">
    <property type="entry name" value="Creatinase/prolidase N-terminal domain"/>
    <property type="match status" value="1"/>
</dbReference>
<dbReference type="InterPro" id="IPR000994">
    <property type="entry name" value="Pept_M24"/>
</dbReference>
<feature type="domain" description="Peptidase M24" evidence="1">
    <location>
        <begin position="158"/>
        <end position="296"/>
    </location>
</feature>
<evidence type="ECO:0000313" key="2">
    <source>
        <dbReference type="EMBL" id="QDT96668.1"/>
    </source>
</evidence>
<name>A0A517VUI8_9PLAN</name>
<dbReference type="EMBL" id="CP037920">
    <property type="protein sequence ID" value="QDT96668.1"/>
    <property type="molecule type" value="Genomic_DNA"/>
</dbReference>
<gene>
    <name evidence="2" type="ORF">V144x_21260</name>
</gene>
<dbReference type="InterPro" id="IPR036005">
    <property type="entry name" value="Creatinase/aminopeptidase-like"/>
</dbReference>
<dbReference type="RefSeq" id="WP_144985078.1">
    <property type="nucleotide sequence ID" value="NZ_CP037920.1"/>
</dbReference>
<reference evidence="2 3" key="1">
    <citation type="submission" date="2019-03" db="EMBL/GenBank/DDBJ databases">
        <title>Deep-cultivation of Planctomycetes and their phenomic and genomic characterization uncovers novel biology.</title>
        <authorList>
            <person name="Wiegand S."/>
            <person name="Jogler M."/>
            <person name="Boedeker C."/>
            <person name="Pinto D."/>
            <person name="Vollmers J."/>
            <person name="Rivas-Marin E."/>
            <person name="Kohn T."/>
            <person name="Peeters S.H."/>
            <person name="Heuer A."/>
            <person name="Rast P."/>
            <person name="Oberbeckmann S."/>
            <person name="Bunk B."/>
            <person name="Jeske O."/>
            <person name="Meyerdierks A."/>
            <person name="Storesund J.E."/>
            <person name="Kallscheuer N."/>
            <person name="Luecker S."/>
            <person name="Lage O.M."/>
            <person name="Pohl T."/>
            <person name="Merkel B.J."/>
            <person name="Hornburger P."/>
            <person name="Mueller R.-W."/>
            <person name="Bruemmer F."/>
            <person name="Labrenz M."/>
            <person name="Spormann A.M."/>
            <person name="Op den Camp H."/>
            <person name="Overmann J."/>
            <person name="Amann R."/>
            <person name="Jetten M.S.M."/>
            <person name="Mascher T."/>
            <person name="Medema M.H."/>
            <person name="Devos D.P."/>
            <person name="Kaster A.-K."/>
            <person name="Ovreas L."/>
            <person name="Rohde M."/>
            <person name="Galperin M.Y."/>
            <person name="Jogler C."/>
        </authorList>
    </citation>
    <scope>NUCLEOTIDE SEQUENCE [LARGE SCALE GENOMIC DNA]</scope>
    <source>
        <strain evidence="2 3">V144</strain>
    </source>
</reference>
<dbReference type="KEGG" id="gaw:V144x_21260"/>
<dbReference type="Gene3D" id="3.90.230.10">
    <property type="entry name" value="Creatinase/methionine aminopeptidase superfamily"/>
    <property type="match status" value="1"/>
</dbReference>
<dbReference type="SUPFAM" id="SSF55920">
    <property type="entry name" value="Creatinase/aminopeptidase"/>
    <property type="match status" value="1"/>
</dbReference>
<dbReference type="InterPro" id="IPR050659">
    <property type="entry name" value="Peptidase_M24B"/>
</dbReference>
<dbReference type="PANTHER" id="PTHR46112">
    <property type="entry name" value="AMINOPEPTIDASE"/>
    <property type="match status" value="1"/>
</dbReference>
<organism evidence="2 3">
    <name type="scientific">Gimesia aquarii</name>
    <dbReference type="NCBI Taxonomy" id="2527964"/>
    <lineage>
        <taxon>Bacteria</taxon>
        <taxon>Pseudomonadati</taxon>
        <taxon>Planctomycetota</taxon>
        <taxon>Planctomycetia</taxon>
        <taxon>Planctomycetales</taxon>
        <taxon>Planctomycetaceae</taxon>
        <taxon>Gimesia</taxon>
    </lineage>
</organism>